<reference evidence="3" key="1">
    <citation type="submission" date="2021-02" db="EMBL/GenBank/DDBJ databases">
        <authorList>
            <person name="Dougan E. K."/>
            <person name="Rhodes N."/>
            <person name="Thang M."/>
            <person name="Chan C."/>
        </authorList>
    </citation>
    <scope>NUCLEOTIDE SEQUENCE</scope>
</reference>
<feature type="region of interest" description="Disordered" evidence="2">
    <location>
        <begin position="460"/>
        <end position="504"/>
    </location>
</feature>
<name>A0A812Q277_9DINO</name>
<evidence type="ECO:0000256" key="2">
    <source>
        <dbReference type="SAM" id="MobiDB-lite"/>
    </source>
</evidence>
<organism evidence="3 4">
    <name type="scientific">Symbiodinium necroappetens</name>
    <dbReference type="NCBI Taxonomy" id="1628268"/>
    <lineage>
        <taxon>Eukaryota</taxon>
        <taxon>Sar</taxon>
        <taxon>Alveolata</taxon>
        <taxon>Dinophyceae</taxon>
        <taxon>Suessiales</taxon>
        <taxon>Symbiodiniaceae</taxon>
        <taxon>Symbiodinium</taxon>
    </lineage>
</organism>
<dbReference type="EMBL" id="CAJNJA010015676">
    <property type="protein sequence ID" value="CAE7365687.1"/>
    <property type="molecule type" value="Genomic_DNA"/>
</dbReference>
<dbReference type="SUPFAM" id="SSF56349">
    <property type="entry name" value="DNA breaking-rejoining enzymes"/>
    <property type="match status" value="1"/>
</dbReference>
<dbReference type="InterPro" id="IPR013762">
    <property type="entry name" value="Integrase-like_cat_sf"/>
</dbReference>
<evidence type="ECO:0000313" key="4">
    <source>
        <dbReference type="Proteomes" id="UP000601435"/>
    </source>
</evidence>
<proteinExistence type="predicted"/>
<dbReference type="OrthoDB" id="3266428at2759"/>
<dbReference type="Gene3D" id="1.10.443.10">
    <property type="entry name" value="Intergrase catalytic core"/>
    <property type="match status" value="1"/>
</dbReference>
<comment type="caution">
    <text evidence="3">The sequence shown here is derived from an EMBL/GenBank/DDBJ whole genome shotgun (WGS) entry which is preliminary data.</text>
</comment>
<evidence type="ECO:0000313" key="3">
    <source>
        <dbReference type="EMBL" id="CAE7365687.1"/>
    </source>
</evidence>
<feature type="non-terminal residue" evidence="3">
    <location>
        <position position="1287"/>
    </location>
</feature>
<keyword evidence="1" id="KW-0233">DNA recombination</keyword>
<sequence length="1287" mass="139945">MTPEEMKFDPEGVGQPCALTWPLLVEDVEEPRVLALPLKRRLGGFMVALPAYLGPSLAEDAASEQPLDMLGLSTIVSVPAVEEDEQGNELPVGLECSVLLLDADDGLSERMVPYDPVTDLDVVSFVPGSSQLVPEPEALQRAATDWVEGAASEKLGFYTAAEELPEDSAAPVVQAPKRQAMPKKRVTVSQLSEQVTALTGVLPGLVEQMKSLVERQNQLEKAAPVPQLEKAAPALLPAKAPVPVHQQPFPQAGAQAAGSLGILAKSLPAPSKLAPALAPPPLPAPSAAKPSPLATAADSASGDAKALRVLRLGELLETSVSGKGSAKRERLQQDLAAGSSTFFLQVCQEAHRRLHPALPVPTSMEDMRAQGRLSLVSYLERQGRYAQQRGSGLIMLTLATIGDCFLRGDTHAAMEHLGLALAATEQSCTDNGRGQAANTRLRAFSRFCDAGLREEVDLLSQRRKDAVQPSRATGETEEAGGDEAKPKKQRPRSSSSSAVHEGSRARFEAAGRGCRGRLLHILVMALNFLHQARCLSYLGGLVRTYGSEQVREATGEFTEPGLHNMNSTEKAFAGSPALLDLYRRLGNPSETLGVSACRCSGPVAIADVAAPYADRLYATDASERKGACVSAPLPEHLRRILWATADRKGAYARICSPAQALLRRADPMFEEKAEVTQVAPERPLAFLFDFFGIGSWAGQVLSEVRDRGWVVGPLIASTVSPHFCLSLPRLLDWVFYLIDEDRVRAIYIAIPFEASLTSLRHSLAVLLKARAADVAFVAEAPFFLRGRAQVLWEGARKIRGIEECSVVTLLPSQKNVSLLVSEVCSTKPCVLEPTDQVWRWKGQVHILILEASALARLFTDLALKQGPLRFVNLCDSHVARAAVSKGRSASPGLRHATRRASAVALAAGLYHGGMYCPTRLIPADNPTRDRPFEPPVLSLGPDFWNEDRLLLDASRPRLRRWAANWARLVFALTPSAADVLLQPDWAAKLPVDFFPRFWISVGRPVAAMEAARARKTETQRSGFFNAVGPGLASWLWPDMTSSPTTTTASLGYLFRVAETGLLSISLLWGWFDVAGILAICWGGLARVGEAMAAKRRDLVLPDDVGAECGADGSMILMAVMEPKTRFKAARHQCVKVDQPQLVKLIRTAFYHLKADEKLWPRSGATLRARFQKLLAALGIPTNAVANVRDFDLASLRAGGATWLMGSSESPDLVRRRGRWVTLRVMEIYIQEVAAMMFLPRLEPELRQHIFSWANVFDEALDYVAWCQALSILPKAWLFLLQQGVLHA</sequence>
<dbReference type="GO" id="GO:0003677">
    <property type="term" value="F:DNA binding"/>
    <property type="evidence" value="ECO:0007669"/>
    <property type="project" value="InterPro"/>
</dbReference>
<gene>
    <name evidence="3" type="primary">mok12</name>
    <name evidence="3" type="ORF">SNEC2469_LOCUS9702</name>
</gene>
<dbReference type="GO" id="GO:0015074">
    <property type="term" value="P:DNA integration"/>
    <property type="evidence" value="ECO:0007669"/>
    <property type="project" value="InterPro"/>
</dbReference>
<dbReference type="InterPro" id="IPR011010">
    <property type="entry name" value="DNA_brk_join_enz"/>
</dbReference>
<dbReference type="Proteomes" id="UP000601435">
    <property type="component" value="Unassembled WGS sequence"/>
</dbReference>
<feature type="compositionally biased region" description="Low complexity" evidence="2">
    <location>
        <begin position="285"/>
        <end position="297"/>
    </location>
</feature>
<accession>A0A812Q277</accession>
<keyword evidence="4" id="KW-1185">Reference proteome</keyword>
<evidence type="ECO:0000256" key="1">
    <source>
        <dbReference type="ARBA" id="ARBA00023172"/>
    </source>
</evidence>
<protein>
    <submittedName>
        <fullName evidence="3">Mok12 protein</fullName>
    </submittedName>
</protein>
<feature type="region of interest" description="Disordered" evidence="2">
    <location>
        <begin position="274"/>
        <end position="300"/>
    </location>
</feature>
<dbReference type="GO" id="GO:0006310">
    <property type="term" value="P:DNA recombination"/>
    <property type="evidence" value="ECO:0007669"/>
    <property type="project" value="UniProtKB-KW"/>
</dbReference>